<accession>A0A1E5C487</accession>
<keyword evidence="4" id="KW-1185">Reference proteome</keyword>
<feature type="chain" id="PRO_5009172422" description="DUF5666 domain-containing protein" evidence="1">
    <location>
        <begin position="19"/>
        <end position="385"/>
    </location>
</feature>
<dbReference type="EMBL" id="AJWN02000071">
    <property type="protein sequence ID" value="OEE60002.1"/>
    <property type="molecule type" value="Genomic_DNA"/>
</dbReference>
<dbReference type="InterPro" id="IPR043724">
    <property type="entry name" value="DUF5666"/>
</dbReference>
<reference evidence="3 4" key="1">
    <citation type="journal article" date="2012" name="Science">
        <title>Ecological populations of bacteria act as socially cohesive units of antibiotic production and resistance.</title>
        <authorList>
            <person name="Cordero O.X."/>
            <person name="Wildschutte H."/>
            <person name="Kirkup B."/>
            <person name="Proehl S."/>
            <person name="Ngo L."/>
            <person name="Hussain F."/>
            <person name="Le Roux F."/>
            <person name="Mincer T."/>
            <person name="Polz M.F."/>
        </authorList>
    </citation>
    <scope>NUCLEOTIDE SEQUENCE [LARGE SCALE GENOMIC DNA]</scope>
    <source>
        <strain evidence="3 4">FF-454</strain>
    </source>
</reference>
<dbReference type="AlphaFoldDB" id="A0A1E5C487"/>
<dbReference type="PROSITE" id="PS51257">
    <property type="entry name" value="PROKAR_LIPOPROTEIN"/>
    <property type="match status" value="1"/>
</dbReference>
<feature type="domain" description="DUF5666" evidence="2">
    <location>
        <begin position="239"/>
        <end position="299"/>
    </location>
</feature>
<dbReference type="Proteomes" id="UP000095039">
    <property type="component" value="Unassembled WGS sequence"/>
</dbReference>
<evidence type="ECO:0000259" key="2">
    <source>
        <dbReference type="Pfam" id="PF18914"/>
    </source>
</evidence>
<protein>
    <recommendedName>
        <fullName evidence="2">DUF5666 domain-containing protein</fullName>
    </recommendedName>
</protein>
<dbReference type="RefSeq" id="WP_016960983.1">
    <property type="nucleotide sequence ID" value="NZ_AJWN02000071.1"/>
</dbReference>
<feature type="domain" description="DUF5666" evidence="2">
    <location>
        <begin position="166"/>
        <end position="225"/>
    </location>
</feature>
<feature type="domain" description="DUF5666" evidence="2">
    <location>
        <begin position="318"/>
        <end position="381"/>
    </location>
</feature>
<evidence type="ECO:0000256" key="1">
    <source>
        <dbReference type="SAM" id="SignalP"/>
    </source>
</evidence>
<name>A0A1E5C487_9GAMM</name>
<keyword evidence="1" id="KW-0732">Signal</keyword>
<dbReference type="Pfam" id="PF18914">
    <property type="entry name" value="DUF5666"/>
    <property type="match status" value="3"/>
</dbReference>
<gene>
    <name evidence="3" type="ORF">A1OK_12595</name>
</gene>
<comment type="caution">
    <text evidence="3">The sequence shown here is derived from an EMBL/GenBank/DDBJ whole genome shotgun (WGS) entry which is preliminary data.</text>
</comment>
<evidence type="ECO:0000313" key="4">
    <source>
        <dbReference type="Proteomes" id="UP000095039"/>
    </source>
</evidence>
<feature type="signal peptide" evidence="1">
    <location>
        <begin position="1"/>
        <end position="18"/>
    </location>
</feature>
<proteinExistence type="predicted"/>
<organism evidence="3 4">
    <name type="scientific">Enterovibrio norvegicus FF-454</name>
    <dbReference type="NCBI Taxonomy" id="1185651"/>
    <lineage>
        <taxon>Bacteria</taxon>
        <taxon>Pseudomonadati</taxon>
        <taxon>Pseudomonadota</taxon>
        <taxon>Gammaproteobacteria</taxon>
        <taxon>Vibrionales</taxon>
        <taxon>Vibrionaceae</taxon>
        <taxon>Enterovibrio</taxon>
    </lineage>
</organism>
<evidence type="ECO:0000313" key="3">
    <source>
        <dbReference type="EMBL" id="OEE60002.1"/>
    </source>
</evidence>
<sequence>MKRYAMIPLLTLTLTACGGGSDGGNNTTTQPATSMSVEGKIEQISANSVTVNGHQYQANKVQYRGFAIDPVQLQTNMMVNVSTAARAQTGAHIELEPTFTGRIEKIGEPKDTFTINGIELSFAALSPGIQNGDWVMVSSLPSANDSYKVLSVISFDFDQDGLAEAEGRISSIDFNNGTFKIGKSLTVLFDQNLVNNPKKLRNGTWVEVIGGYNEDNGVLTAEKIKLKNYNDVHGEGEIEGVVTWVATDKSAFEVNYRGTFDIHPSTKYDDGDKSSLRIGAEVEVDYIKKGDKLIAKEIEFEDDVDFDFDWDAFEFETEGTASSVNVDDETFIIKVKGKEQTIYIDAQTRFDDGLTIDTLEGERLDVEGVIISGDYVAREIEREDD</sequence>